<accession>A0A0F9EX48</accession>
<dbReference type="EMBL" id="LAZR01032922">
    <property type="protein sequence ID" value="KKL49545.1"/>
    <property type="molecule type" value="Genomic_DNA"/>
</dbReference>
<organism evidence="1">
    <name type="scientific">marine sediment metagenome</name>
    <dbReference type="NCBI Taxonomy" id="412755"/>
    <lineage>
        <taxon>unclassified sequences</taxon>
        <taxon>metagenomes</taxon>
        <taxon>ecological metagenomes</taxon>
    </lineage>
</organism>
<sequence>MKKRKKPSALWERMMEATPELEEVERSPYFKRICGVGQGSVSRWRTGKVGLNPTHATAISDDTGFCIQYLLRGNGPKRWNLKPADVDEVAEYMGGLDEKDRAEIVQFAKWKAQG</sequence>
<proteinExistence type="predicted"/>
<protein>
    <submittedName>
        <fullName evidence="1">Uncharacterized protein</fullName>
    </submittedName>
</protein>
<gene>
    <name evidence="1" type="ORF">LCGC14_2314430</name>
</gene>
<dbReference type="AlphaFoldDB" id="A0A0F9EX48"/>
<reference evidence="1" key="1">
    <citation type="journal article" date="2015" name="Nature">
        <title>Complex archaea that bridge the gap between prokaryotes and eukaryotes.</title>
        <authorList>
            <person name="Spang A."/>
            <person name="Saw J.H."/>
            <person name="Jorgensen S.L."/>
            <person name="Zaremba-Niedzwiedzka K."/>
            <person name="Martijn J."/>
            <person name="Lind A.E."/>
            <person name="van Eijk R."/>
            <person name="Schleper C."/>
            <person name="Guy L."/>
            <person name="Ettema T.J."/>
        </authorList>
    </citation>
    <scope>NUCLEOTIDE SEQUENCE</scope>
</reference>
<comment type="caution">
    <text evidence="1">The sequence shown here is derived from an EMBL/GenBank/DDBJ whole genome shotgun (WGS) entry which is preliminary data.</text>
</comment>
<name>A0A0F9EX48_9ZZZZ</name>
<evidence type="ECO:0000313" key="1">
    <source>
        <dbReference type="EMBL" id="KKL49545.1"/>
    </source>
</evidence>